<sequence length="90" mass="10024">MLFKLLFVVFCALIYSSMQQNTPHGSFSKSDCDLPHTEPGPQCKARIPRFWWNNTSKACQGVIYGGCRATKNNFETLEQCIAIAGLTCTS</sequence>
<dbReference type="Proteomes" id="UP000504635">
    <property type="component" value="Unplaced"/>
</dbReference>
<dbReference type="InterPro" id="IPR002223">
    <property type="entry name" value="Kunitz_BPTI"/>
</dbReference>
<name>A0A6J2Y7A6_SITOR</name>
<dbReference type="GO" id="GO:0004867">
    <property type="term" value="F:serine-type endopeptidase inhibitor activity"/>
    <property type="evidence" value="ECO:0007669"/>
    <property type="project" value="UniProtKB-KW"/>
</dbReference>
<evidence type="ECO:0000256" key="1">
    <source>
        <dbReference type="ARBA" id="ARBA00022690"/>
    </source>
</evidence>
<dbReference type="RefSeq" id="XP_030759497.1">
    <property type="nucleotide sequence ID" value="XM_030903637.1"/>
</dbReference>
<accession>A0A6J2Y7A6</accession>
<reference evidence="6" key="1">
    <citation type="submission" date="2025-08" db="UniProtKB">
        <authorList>
            <consortium name="RefSeq"/>
        </authorList>
    </citation>
    <scope>IDENTIFICATION</scope>
    <source>
        <tissue evidence="6">Gonads</tissue>
    </source>
</reference>
<dbReference type="Pfam" id="PF00014">
    <property type="entry name" value="Kunitz_BPTI"/>
    <property type="match status" value="1"/>
</dbReference>
<dbReference type="InParanoid" id="A0A6J2Y7A6"/>
<dbReference type="SMART" id="SM00131">
    <property type="entry name" value="KU"/>
    <property type="match status" value="1"/>
</dbReference>
<feature type="domain" description="BPTI/Kunitz inhibitor" evidence="4">
    <location>
        <begin position="32"/>
        <end position="84"/>
    </location>
</feature>
<dbReference type="GeneID" id="115884911"/>
<evidence type="ECO:0000256" key="2">
    <source>
        <dbReference type="ARBA" id="ARBA00022900"/>
    </source>
</evidence>
<evidence type="ECO:0000313" key="6">
    <source>
        <dbReference type="RefSeq" id="XP_030759497.1"/>
    </source>
</evidence>
<dbReference type="PANTHER" id="PTHR10083:SF380">
    <property type="entry name" value="COLOSTRUM TRYPSIN INHIBITOR"/>
    <property type="match status" value="1"/>
</dbReference>
<dbReference type="GO" id="GO:0005615">
    <property type="term" value="C:extracellular space"/>
    <property type="evidence" value="ECO:0007669"/>
    <property type="project" value="TreeGrafter"/>
</dbReference>
<gene>
    <name evidence="6" type="primary">LOC115884911</name>
</gene>
<dbReference type="SUPFAM" id="SSF57362">
    <property type="entry name" value="BPTI-like"/>
    <property type="match status" value="1"/>
</dbReference>
<dbReference type="OrthoDB" id="6775666at2759"/>
<keyword evidence="1" id="KW-0646">Protease inhibitor</keyword>
<proteinExistence type="predicted"/>
<evidence type="ECO:0000259" key="4">
    <source>
        <dbReference type="PROSITE" id="PS50279"/>
    </source>
</evidence>
<dbReference type="InterPro" id="IPR050098">
    <property type="entry name" value="TFPI/VKTCI-like"/>
</dbReference>
<organism evidence="5 6">
    <name type="scientific">Sitophilus oryzae</name>
    <name type="common">Rice weevil</name>
    <name type="synonym">Curculio oryzae</name>
    <dbReference type="NCBI Taxonomy" id="7048"/>
    <lineage>
        <taxon>Eukaryota</taxon>
        <taxon>Metazoa</taxon>
        <taxon>Ecdysozoa</taxon>
        <taxon>Arthropoda</taxon>
        <taxon>Hexapoda</taxon>
        <taxon>Insecta</taxon>
        <taxon>Pterygota</taxon>
        <taxon>Neoptera</taxon>
        <taxon>Endopterygota</taxon>
        <taxon>Coleoptera</taxon>
        <taxon>Polyphaga</taxon>
        <taxon>Cucujiformia</taxon>
        <taxon>Curculionidae</taxon>
        <taxon>Dryophthorinae</taxon>
        <taxon>Sitophilus</taxon>
    </lineage>
</organism>
<keyword evidence="2" id="KW-0722">Serine protease inhibitor</keyword>
<protein>
    <submittedName>
        <fullName evidence="6">KappaPI-actitoxin-Avd3a-like</fullName>
    </submittedName>
</protein>
<feature type="signal peptide" evidence="3">
    <location>
        <begin position="1"/>
        <end position="19"/>
    </location>
</feature>
<dbReference type="PROSITE" id="PS50279">
    <property type="entry name" value="BPTI_KUNITZ_2"/>
    <property type="match status" value="1"/>
</dbReference>
<keyword evidence="3" id="KW-0732">Signal</keyword>
<evidence type="ECO:0000313" key="5">
    <source>
        <dbReference type="Proteomes" id="UP000504635"/>
    </source>
</evidence>
<feature type="chain" id="PRO_5026759436" evidence="3">
    <location>
        <begin position="20"/>
        <end position="90"/>
    </location>
</feature>
<dbReference type="AlphaFoldDB" id="A0A6J2Y7A6"/>
<dbReference type="Gene3D" id="4.10.410.10">
    <property type="entry name" value="Pancreatic trypsin inhibitor Kunitz domain"/>
    <property type="match status" value="1"/>
</dbReference>
<dbReference type="FunCoup" id="A0A6J2Y7A6">
    <property type="interactions" value="32"/>
</dbReference>
<dbReference type="PANTHER" id="PTHR10083">
    <property type="entry name" value="KUNITZ-TYPE PROTEASE INHIBITOR-RELATED"/>
    <property type="match status" value="1"/>
</dbReference>
<dbReference type="KEGG" id="soy:115884911"/>
<keyword evidence="5" id="KW-1185">Reference proteome</keyword>
<evidence type="ECO:0000256" key="3">
    <source>
        <dbReference type="SAM" id="SignalP"/>
    </source>
</evidence>
<dbReference type="InterPro" id="IPR036880">
    <property type="entry name" value="Kunitz_BPTI_sf"/>
</dbReference>